<sequence>MPRTEALADQLAAAVHGPEIFAVYQPQVSLESGSIVAAEALCRWRHPRLGDVDPVTMIEVAERTGAIHALGRRMLGDCLDTLVEWREMGRAWAVTLNVSPVQFDDESFAGHVAAEFARRECAPGSLVIELSHDSVTIDERAVLPQLRMLHDRGVEISLGDYGSGTPTRERLRRLPLTEVKIPGHLVRAVEPGARSALHAEVERAHADGLRVVAEGIETLTHLDIAVQLGCDRAQGFLIREPDAEIVFP</sequence>
<gene>
    <name evidence="2" type="ORF">IF188_13460</name>
</gene>
<protein>
    <submittedName>
        <fullName evidence="2">EAL domain-containing protein</fullName>
    </submittedName>
</protein>
<organism evidence="2 3">
    <name type="scientific">Microbacterium helvum</name>
    <dbReference type="NCBI Taxonomy" id="2773713"/>
    <lineage>
        <taxon>Bacteria</taxon>
        <taxon>Bacillati</taxon>
        <taxon>Actinomycetota</taxon>
        <taxon>Actinomycetes</taxon>
        <taxon>Micrococcales</taxon>
        <taxon>Microbacteriaceae</taxon>
        <taxon>Microbacterium</taxon>
    </lineage>
</organism>
<dbReference type="PANTHER" id="PTHR33121">
    <property type="entry name" value="CYCLIC DI-GMP PHOSPHODIESTERASE PDEF"/>
    <property type="match status" value="1"/>
</dbReference>
<dbReference type="InterPro" id="IPR035919">
    <property type="entry name" value="EAL_sf"/>
</dbReference>
<dbReference type="CDD" id="cd01948">
    <property type="entry name" value="EAL"/>
    <property type="match status" value="1"/>
</dbReference>
<comment type="caution">
    <text evidence="2">The sequence shown here is derived from an EMBL/GenBank/DDBJ whole genome shotgun (WGS) entry which is preliminary data.</text>
</comment>
<dbReference type="PANTHER" id="PTHR33121:SF79">
    <property type="entry name" value="CYCLIC DI-GMP PHOSPHODIESTERASE PDED-RELATED"/>
    <property type="match status" value="1"/>
</dbReference>
<keyword evidence="3" id="KW-1185">Reference proteome</keyword>
<dbReference type="EMBL" id="JACXZS010000008">
    <property type="protein sequence ID" value="MBD3942704.1"/>
    <property type="molecule type" value="Genomic_DNA"/>
</dbReference>
<dbReference type="SUPFAM" id="SSF141868">
    <property type="entry name" value="EAL domain-like"/>
    <property type="match status" value="1"/>
</dbReference>
<feature type="domain" description="EAL" evidence="1">
    <location>
        <begin position="4"/>
        <end position="248"/>
    </location>
</feature>
<dbReference type="SMART" id="SM00052">
    <property type="entry name" value="EAL"/>
    <property type="match status" value="1"/>
</dbReference>
<accession>A0ABR8NRB4</accession>
<proteinExistence type="predicted"/>
<dbReference type="Proteomes" id="UP000598426">
    <property type="component" value="Unassembled WGS sequence"/>
</dbReference>
<dbReference type="Gene3D" id="3.20.20.450">
    <property type="entry name" value="EAL domain"/>
    <property type="match status" value="1"/>
</dbReference>
<evidence type="ECO:0000259" key="1">
    <source>
        <dbReference type="PROSITE" id="PS50883"/>
    </source>
</evidence>
<dbReference type="RefSeq" id="WP_191172313.1">
    <property type="nucleotide sequence ID" value="NZ_JACXZS010000008.1"/>
</dbReference>
<dbReference type="Pfam" id="PF00563">
    <property type="entry name" value="EAL"/>
    <property type="match status" value="1"/>
</dbReference>
<dbReference type="PROSITE" id="PS50883">
    <property type="entry name" value="EAL"/>
    <property type="match status" value="1"/>
</dbReference>
<evidence type="ECO:0000313" key="3">
    <source>
        <dbReference type="Proteomes" id="UP000598426"/>
    </source>
</evidence>
<reference evidence="2 3" key="1">
    <citation type="submission" date="2020-09" db="EMBL/GenBank/DDBJ databases">
        <title>Isolation and identification of active actinomycetes.</title>
        <authorList>
            <person name="Li X."/>
        </authorList>
    </citation>
    <scope>NUCLEOTIDE SEQUENCE [LARGE SCALE GENOMIC DNA]</scope>
    <source>
        <strain evidence="2 3">NEAU-LLC</strain>
    </source>
</reference>
<dbReference type="InterPro" id="IPR050706">
    <property type="entry name" value="Cyclic-di-GMP_PDE-like"/>
</dbReference>
<dbReference type="InterPro" id="IPR001633">
    <property type="entry name" value="EAL_dom"/>
</dbReference>
<name>A0ABR8NRB4_9MICO</name>
<evidence type="ECO:0000313" key="2">
    <source>
        <dbReference type="EMBL" id="MBD3942704.1"/>
    </source>
</evidence>